<evidence type="ECO:0000313" key="1">
    <source>
        <dbReference type="EMBL" id="CUN82110.1"/>
    </source>
</evidence>
<dbReference type="PANTHER" id="PTHR10443:SF12">
    <property type="entry name" value="DIPEPTIDASE"/>
    <property type="match status" value="1"/>
</dbReference>
<name>A0A174A2U5_9FIRM</name>
<dbReference type="PANTHER" id="PTHR10443">
    <property type="entry name" value="MICROSOMAL DIPEPTIDASE"/>
    <property type="match status" value="1"/>
</dbReference>
<dbReference type="PROSITE" id="PS51365">
    <property type="entry name" value="RENAL_DIPEPTIDASE_2"/>
    <property type="match status" value="1"/>
</dbReference>
<dbReference type="Proteomes" id="UP000292665">
    <property type="component" value="Unassembled WGS sequence"/>
</dbReference>
<reference evidence="1 3" key="1">
    <citation type="submission" date="2015-09" db="EMBL/GenBank/DDBJ databases">
        <authorList>
            <consortium name="Pathogen Informatics"/>
        </authorList>
    </citation>
    <scope>NUCLEOTIDE SEQUENCE [LARGE SCALE GENOMIC DNA]</scope>
    <source>
        <strain evidence="1 3">2789STDY5834841</strain>
    </source>
</reference>
<evidence type="ECO:0000313" key="3">
    <source>
        <dbReference type="Proteomes" id="UP000095787"/>
    </source>
</evidence>
<evidence type="ECO:0000313" key="4">
    <source>
        <dbReference type="Proteomes" id="UP000292665"/>
    </source>
</evidence>
<dbReference type="Proteomes" id="UP000095787">
    <property type="component" value="Unassembled WGS sequence"/>
</dbReference>
<evidence type="ECO:0000313" key="2">
    <source>
        <dbReference type="EMBL" id="RYS82262.1"/>
    </source>
</evidence>
<dbReference type="Pfam" id="PF01244">
    <property type="entry name" value="Peptidase_M19"/>
    <property type="match status" value="1"/>
</dbReference>
<dbReference type="EMBL" id="CYZO01000009">
    <property type="protein sequence ID" value="CUN82110.1"/>
    <property type="molecule type" value="Genomic_DNA"/>
</dbReference>
<dbReference type="EMBL" id="RCYR01000001">
    <property type="protein sequence ID" value="RYS82262.1"/>
    <property type="molecule type" value="Genomic_DNA"/>
</dbReference>
<dbReference type="GO" id="GO:0070573">
    <property type="term" value="F:metallodipeptidase activity"/>
    <property type="evidence" value="ECO:0007669"/>
    <property type="project" value="InterPro"/>
</dbReference>
<dbReference type="SUPFAM" id="SSF51556">
    <property type="entry name" value="Metallo-dependent hydrolases"/>
    <property type="match status" value="1"/>
</dbReference>
<dbReference type="InterPro" id="IPR032466">
    <property type="entry name" value="Metal_Hydrolase"/>
</dbReference>
<dbReference type="GeneID" id="97329143"/>
<sequence>MRWIDMHCDTVSEIYKNRKGTLMKNTLCVDMERLERAGAQMQFFACFVNLKDYRTDLRYADEKKTKNPGIYIQNADGTGEDKESEDRAYKAVRRMISYAKEEIDRCNQADRKIKQQNTCFLNPVLTVEEGGVLGGKTERIDELYEEGVRLMTLTWNYENCIGSPNSANRKVMRKGLKPFGIETVRRMNELGMIVDVSHLSDGGFYDCVKYSEFPIVASHSNARSLCLHPRNLTDEMLRLLGNKGGVAGVNFYSAFLRKEGRAEISDIVKHILYMIDKAGEDAVALGTDFDGFSKEALPGEIRDVEDMWKLWERLERAGLTGRQIEKFASGNILRVMNDVLRKK</sequence>
<dbReference type="InterPro" id="IPR008257">
    <property type="entry name" value="Pept_M19"/>
</dbReference>
<accession>A0A174A2U5</accession>
<proteinExistence type="predicted"/>
<protein>
    <submittedName>
        <fullName evidence="1 2">Membrane dipeptidase</fullName>
    </submittedName>
</protein>
<dbReference type="CDD" id="cd01301">
    <property type="entry name" value="rDP_like"/>
    <property type="match status" value="1"/>
</dbReference>
<organism evidence="1 3">
    <name type="scientific">[Ruminococcus] torques</name>
    <dbReference type="NCBI Taxonomy" id="33039"/>
    <lineage>
        <taxon>Bacteria</taxon>
        <taxon>Bacillati</taxon>
        <taxon>Bacillota</taxon>
        <taxon>Clostridia</taxon>
        <taxon>Lachnospirales</taxon>
        <taxon>Lachnospiraceae</taxon>
        <taxon>Mediterraneibacter</taxon>
    </lineage>
</organism>
<dbReference type="Gene3D" id="3.20.20.140">
    <property type="entry name" value="Metal-dependent hydrolases"/>
    <property type="match status" value="1"/>
</dbReference>
<dbReference type="RefSeq" id="WP_004845566.1">
    <property type="nucleotide sequence ID" value="NZ_AP028249.1"/>
</dbReference>
<dbReference type="AlphaFoldDB" id="A0A174A2U5"/>
<reference evidence="2 4" key="2">
    <citation type="journal article" date="2019" name="Science, e1252229">
        <title>Invertible promoters mediate bacterial phase variation, antibiotic resistance, and host adaptation in the gut.</title>
        <authorList>
            <person name="Jiang X."/>
            <person name="Hall A.B."/>
            <person name="Arthur T.D."/>
            <person name="Plichta D.R."/>
            <person name="Covington C.T."/>
            <person name="Poyet M."/>
            <person name="Crothers J."/>
            <person name="Moses P.L."/>
            <person name="Tolonen A.C."/>
            <person name="Vlamakis H."/>
            <person name="Alm E.J."/>
            <person name="Xavier R.J."/>
        </authorList>
    </citation>
    <scope>NUCLEOTIDE SEQUENCE [LARGE SCALE GENOMIC DNA]</scope>
    <source>
        <strain evidence="2">Aa_0143</strain>
        <strain evidence="4">aa_0143</strain>
    </source>
</reference>
<gene>
    <name evidence="2" type="ORF">EAI93_00710</name>
    <name evidence="1" type="ORF">ERS852456_00896</name>
</gene>
<dbReference type="GO" id="GO:0006508">
    <property type="term" value="P:proteolysis"/>
    <property type="evidence" value="ECO:0007669"/>
    <property type="project" value="InterPro"/>
</dbReference>